<protein>
    <recommendedName>
        <fullName evidence="1">Ubiquinone biosynthesis protein</fullName>
    </recommendedName>
</protein>
<dbReference type="GO" id="GO:0008289">
    <property type="term" value="F:lipid binding"/>
    <property type="evidence" value="ECO:0000318"/>
    <property type="project" value="GO_Central"/>
</dbReference>
<gene>
    <name evidence="2" type="ORF">DDB_G0289895</name>
</gene>
<evidence type="ECO:0000256" key="1">
    <source>
        <dbReference type="RuleBase" id="RU366063"/>
    </source>
</evidence>
<keyword evidence="1" id="KW-0446">Lipid-binding</keyword>
<dbReference type="GO" id="GO:0005743">
    <property type="term" value="C:mitochondrial inner membrane"/>
    <property type="evidence" value="ECO:0000318"/>
    <property type="project" value="GO_Central"/>
</dbReference>
<keyword evidence="3" id="KW-1185">Reference proteome</keyword>
<sequence>MSKNNNNDNNEILFWKVFKNVVIRNLIFKVMGEQVIEYDDMKKYYVGNRVKFSNMISLNLISKNKLWTILKDKLISNQYIRIDKKGLSKFFKYCNEDLDTIKLLYKFKKEEINSIIDPINQSIECENEISLKYFINYIDEETGMKLPIQFNQINSYDSEFYITSMQIFEIVYLALKESNQQSDIDLLKNQLLYRFLSKEKGEEDFGFISVIYNNYPELYPKKEDSISDTMYSIPLETIIKLDSAHRDLQIKLFLNGFINFKKSFPSSIVVNNYNNYSLDDFIFLYKCVYKSNDLLVDTKKVDQIVNEMIKDLKCEKEKLKFLKLKLTQELTHQDFSFSYLCEYDDDFDLIDSESVVSYTFSMFSINGLKYLIETSFRFNGVLVFFPNQQVLLESPNLVIEFSKLYFKNDNHFSMKYNGWLYIISAILKFCEFNVLKEIIESVPDFPLKLISKLLYSFDLNCPSQMVKLINLLKSKQEEDNDGNAGNDDDDEYSLFFSIKSFKFSDYLIGLKSNFKIDSVSQFNHLKVLDDLFLPSQLSSNDNDNPNYSNFYKSLSFVINSVDIVKQAILNYPNAPKELFNNYLLKLLNNFDLESIKEIMKIIKFAKIGGDNKTFTFDNQGKCTEEMYKKVDETLNYLNEINFTNLFNENGISSFFIGLFNSFSNIDKLIENCPSFKEIAFSLFENQSSIIICEILFKQSFNFNDRLKIIKYILNEITTFTVFNYFSLSSDRDIIFNQEFTIYNLPTGEIKTNDLNSFDIIEIIEQLLKKVDKREINNFTTIEMIQILFDFLVQSKNVTLQQIEFIIELCDINSITLSIGYYHTFYFYNLKNKKLSNIFLKDPASRDLSRSAIFSKKTHYGKHFFFYKGHSFNFIKNSSFNLLVIELMKIYFQPVCNGKSVRYLLTINEPQLAISLLKDNIDSFKISHEIKFQSTEIIKSFFKSGIFKIPFQDVINELVKLDLEEFSIDKLLKWAILLERIDITNFIISNYAKGISNLLFGNFEINPFAKNCKLISNYLLENHKDVLLNSIIIDQELINDIKNQGFNEMYNLILKYIKIK</sequence>
<dbReference type="GeneID" id="8627372"/>
<comment type="pathway">
    <text evidence="1">Cofactor biosynthesis; ubiquinone biosynthesis.</text>
</comment>
<dbReference type="dictyBase" id="DDB_G0289895"/>
<dbReference type="KEGG" id="ddi:DDB_G0289895"/>
<accession>Q54GW2</accession>
<comment type="subcellular location">
    <subcellularLocation>
        <location evidence="1">Mitochondrion</location>
    </subcellularLocation>
</comment>
<dbReference type="PANTHER" id="PTHR21427">
    <property type="entry name" value="UBIQUINONE BIOSYNTHESIS PROTEIN COQ9, MITOCHONDRIAL"/>
    <property type="match status" value="1"/>
</dbReference>
<dbReference type="PhylomeDB" id="Q54GW2"/>
<keyword evidence="1" id="KW-0831">Ubiquinone biosynthesis</keyword>
<dbReference type="FunCoup" id="Q54GW2">
    <property type="interactions" value="7"/>
</dbReference>
<dbReference type="EMBL" id="AAFI02000149">
    <property type="protein sequence ID" value="EAL62460.1"/>
    <property type="molecule type" value="Genomic_DNA"/>
</dbReference>
<dbReference type="UniPathway" id="UPA00232"/>
<keyword evidence="1" id="KW-0496">Mitochondrion</keyword>
<dbReference type="Proteomes" id="UP000002195">
    <property type="component" value="Unassembled WGS sequence"/>
</dbReference>
<reference evidence="2 3" key="1">
    <citation type="journal article" date="2005" name="Nature">
        <title>The genome of the social amoeba Dictyostelium discoideum.</title>
        <authorList>
            <consortium name="The Dictyostelium discoideum Sequencing Consortium"/>
            <person name="Eichinger L."/>
            <person name="Pachebat J.A."/>
            <person name="Glockner G."/>
            <person name="Rajandream M.A."/>
            <person name="Sucgang R."/>
            <person name="Berriman M."/>
            <person name="Song J."/>
            <person name="Olsen R."/>
            <person name="Szafranski K."/>
            <person name="Xu Q."/>
            <person name="Tunggal B."/>
            <person name="Kummerfeld S."/>
            <person name="Madera M."/>
            <person name="Konfortov B.A."/>
            <person name="Rivero F."/>
            <person name="Bankier A.T."/>
            <person name="Lehmann R."/>
            <person name="Hamlin N."/>
            <person name="Davies R."/>
            <person name="Gaudet P."/>
            <person name="Fey P."/>
            <person name="Pilcher K."/>
            <person name="Chen G."/>
            <person name="Saunders D."/>
            <person name="Sodergren E."/>
            <person name="Davis P."/>
            <person name="Kerhornou A."/>
            <person name="Nie X."/>
            <person name="Hall N."/>
            <person name="Anjard C."/>
            <person name="Hemphill L."/>
            <person name="Bason N."/>
            <person name="Farbrother P."/>
            <person name="Desany B."/>
            <person name="Just E."/>
            <person name="Morio T."/>
            <person name="Rost R."/>
            <person name="Churcher C."/>
            <person name="Cooper J."/>
            <person name="Haydock S."/>
            <person name="van Driessche N."/>
            <person name="Cronin A."/>
            <person name="Goodhead I."/>
            <person name="Muzny D."/>
            <person name="Mourier T."/>
            <person name="Pain A."/>
            <person name="Lu M."/>
            <person name="Harper D."/>
            <person name="Lindsay R."/>
            <person name="Hauser H."/>
            <person name="James K."/>
            <person name="Quiles M."/>
            <person name="Madan Babu M."/>
            <person name="Saito T."/>
            <person name="Buchrieser C."/>
            <person name="Wardroper A."/>
            <person name="Felder M."/>
            <person name="Thangavelu M."/>
            <person name="Johnson D."/>
            <person name="Knights A."/>
            <person name="Loulseged H."/>
            <person name="Mungall K."/>
            <person name="Oliver K."/>
            <person name="Price C."/>
            <person name="Quail M.A."/>
            <person name="Urushihara H."/>
            <person name="Hernandez J."/>
            <person name="Rabbinowitsch E."/>
            <person name="Steffen D."/>
            <person name="Sanders M."/>
            <person name="Ma J."/>
            <person name="Kohara Y."/>
            <person name="Sharp S."/>
            <person name="Simmonds M."/>
            <person name="Spiegler S."/>
            <person name="Tivey A."/>
            <person name="Sugano S."/>
            <person name="White B."/>
            <person name="Walker D."/>
            <person name="Woodward J."/>
            <person name="Winckler T."/>
            <person name="Tanaka Y."/>
            <person name="Shaulsky G."/>
            <person name="Schleicher M."/>
            <person name="Weinstock G."/>
            <person name="Rosenthal A."/>
            <person name="Cox E.C."/>
            <person name="Chisholm R.L."/>
            <person name="Gibbs R."/>
            <person name="Loomis W.F."/>
            <person name="Platzer M."/>
            <person name="Kay R.R."/>
            <person name="Williams J."/>
            <person name="Dear P.H."/>
            <person name="Noegel A.A."/>
            <person name="Barrell B."/>
            <person name="Kuspa A."/>
        </authorList>
    </citation>
    <scope>NUCLEOTIDE SEQUENCE [LARGE SCALE GENOMIC DNA]</scope>
    <source>
        <strain evidence="2 3">AX4</strain>
    </source>
</reference>
<comment type="caution">
    <text evidence="2">The sequence shown here is derived from an EMBL/GenBank/DDBJ whole genome shotgun (WGS) entry which is preliminary data.</text>
</comment>
<proteinExistence type="inferred from homology"/>
<comment type="similarity">
    <text evidence="1">Belongs to the COQ9 family.</text>
</comment>
<dbReference type="InParanoid" id="Q54GW2"/>
<dbReference type="PANTHER" id="PTHR21427:SF21">
    <property type="entry name" value="UBIQUINONE BIOSYNTHESIS PROTEIN"/>
    <property type="match status" value="1"/>
</dbReference>
<dbReference type="RefSeq" id="XP_635957.1">
    <property type="nucleotide sequence ID" value="XM_630865.1"/>
</dbReference>
<dbReference type="HOGENOM" id="CLU_303373_0_0_1"/>
<comment type="function">
    <text evidence="1">Membrane-associated protein that warps the membrane surface to access and bind aromatic isoprenes with high specificity, including ubiquinone (CoQ) isoprene intermediates and presents them directly to Coq7, therefore facilitating the Coq7-mediated hydroxylase step. Participates in the biosynthesis of coenzyme Q, also named ubiquinone, an essential lipid-soluble electron transporter for aerobic cellular respiration.</text>
</comment>
<dbReference type="AlphaFoldDB" id="Q54GW2"/>
<evidence type="ECO:0000313" key="3">
    <source>
        <dbReference type="Proteomes" id="UP000002195"/>
    </source>
</evidence>
<organism evidence="2 3">
    <name type="scientific">Dictyostelium discoideum</name>
    <name type="common">Social amoeba</name>
    <dbReference type="NCBI Taxonomy" id="44689"/>
    <lineage>
        <taxon>Eukaryota</taxon>
        <taxon>Amoebozoa</taxon>
        <taxon>Evosea</taxon>
        <taxon>Eumycetozoa</taxon>
        <taxon>Dictyostelia</taxon>
        <taxon>Dictyosteliales</taxon>
        <taxon>Dictyosteliaceae</taxon>
        <taxon>Dictyostelium</taxon>
    </lineage>
</organism>
<name>Q54GW2_DICDI</name>
<dbReference type="GO" id="GO:0006744">
    <property type="term" value="P:ubiquinone biosynthetic process"/>
    <property type="evidence" value="ECO:0000318"/>
    <property type="project" value="GO_Central"/>
</dbReference>
<dbReference type="PaxDb" id="44689-DDB0188621"/>
<evidence type="ECO:0000313" key="2">
    <source>
        <dbReference type="EMBL" id="EAL62460.1"/>
    </source>
</evidence>
<dbReference type="InterPro" id="IPR012762">
    <property type="entry name" value="Ubiq_biosynth_COQ9"/>
</dbReference>
<dbReference type="VEuPathDB" id="AmoebaDB:DDB_G0289895"/>